<keyword evidence="2" id="KW-1185">Reference proteome</keyword>
<reference evidence="1 2" key="1">
    <citation type="submission" date="2013-12" db="EMBL/GenBank/DDBJ databases">
        <title>Comparative genomics of Petrotoga isolates.</title>
        <authorList>
            <person name="Nesbo C.L."/>
            <person name="Charchuk R."/>
            <person name="Chow K."/>
        </authorList>
    </citation>
    <scope>NUCLEOTIDE SEQUENCE [LARGE SCALE GENOMIC DNA]</scope>
    <source>
        <strain evidence="1 2">DSM 14811</strain>
    </source>
</reference>
<gene>
    <name evidence="1" type="ORF">X927_08820</name>
</gene>
<evidence type="ECO:0000313" key="1">
    <source>
        <dbReference type="EMBL" id="PNR98405.1"/>
    </source>
</evidence>
<dbReference type="Gene3D" id="3.10.420.10">
    <property type="entry name" value="SecB-like"/>
    <property type="match status" value="1"/>
</dbReference>
<organism evidence="1 2">
    <name type="scientific">Petrotoga mexicana DSM 14811</name>
    <dbReference type="NCBI Taxonomy" id="1122954"/>
    <lineage>
        <taxon>Bacteria</taxon>
        <taxon>Thermotogati</taxon>
        <taxon>Thermotogota</taxon>
        <taxon>Thermotogae</taxon>
        <taxon>Petrotogales</taxon>
        <taxon>Petrotogaceae</taxon>
        <taxon>Petrotoga</taxon>
    </lineage>
</organism>
<dbReference type="InterPro" id="IPR035958">
    <property type="entry name" value="SecB-like_sf"/>
</dbReference>
<name>A0A2K1P6I2_9BACT</name>
<protein>
    <recommendedName>
        <fullName evidence="3">Preprotein translocase subunit SecB</fullName>
    </recommendedName>
</protein>
<dbReference type="RefSeq" id="WP_103077646.1">
    <property type="nucleotide sequence ID" value="NZ_AZRN01000034.1"/>
</dbReference>
<evidence type="ECO:0008006" key="3">
    <source>
        <dbReference type="Google" id="ProtNLM"/>
    </source>
</evidence>
<accession>A0A2K1P6I2</accession>
<dbReference type="Proteomes" id="UP000236604">
    <property type="component" value="Unassembled WGS sequence"/>
</dbReference>
<evidence type="ECO:0000313" key="2">
    <source>
        <dbReference type="Proteomes" id="UP000236604"/>
    </source>
</evidence>
<dbReference type="AlphaFoldDB" id="A0A2K1P6I2"/>
<dbReference type="EMBL" id="AZRN01000034">
    <property type="protein sequence ID" value="PNR98405.1"/>
    <property type="molecule type" value="Genomic_DNA"/>
</dbReference>
<sequence length="153" mass="18366">MKNNDKKINILKDIILKNIFLESEFFERTSKEVVEKIAEISIKRGYVYEQKKRDLNLIVTYRIFLEGEKNRIAYYVLTFRVIFETDMDFKSFSKNKRAEKYFLKNFVDSVLWPYLRIYLNEILMKTSLPNIVLPLSTGNQQIDLQDNKISINY</sequence>
<proteinExistence type="predicted"/>
<comment type="caution">
    <text evidence="1">The sequence shown here is derived from an EMBL/GenBank/DDBJ whole genome shotgun (WGS) entry which is preliminary data.</text>
</comment>
<dbReference type="SUPFAM" id="SSF54611">
    <property type="entry name" value="SecB-like"/>
    <property type="match status" value="1"/>
</dbReference>